<feature type="chain" id="PRO_5020886300" description="Mce-associated membrane protein" evidence="2">
    <location>
        <begin position="26"/>
        <end position="180"/>
    </location>
</feature>
<dbReference type="EMBL" id="SNYN01000005">
    <property type="protein sequence ID" value="TDQ53034.1"/>
    <property type="molecule type" value="Genomic_DNA"/>
</dbReference>
<sequence>MRRSTGAPLLIGVLCLSGCAIQAEAGSFAELSAPSPSEDTAFVTERQALAAYNNMWEAVIEGTHRGRVVQPDLSLYARGQALEFAAAMLNGQEGRGRPVFSPEAERLGRAEGAPAVWVRDCMDDSQWRVVRKGSDTDDPDTRARQDARRAGPREIRAMVVEDEKSGWQVERLRLGDYGSC</sequence>
<reference evidence="3 4" key="1">
    <citation type="submission" date="2019-03" db="EMBL/GenBank/DDBJ databases">
        <title>Genomic Encyclopedia of Type Strains, Phase IV (KMG-IV): sequencing the most valuable type-strain genomes for metagenomic binning, comparative biology and taxonomic classification.</title>
        <authorList>
            <person name="Goeker M."/>
        </authorList>
    </citation>
    <scope>NUCLEOTIDE SEQUENCE [LARGE SCALE GENOMIC DNA]</scope>
    <source>
        <strain evidence="3 4">DSM 46770</strain>
    </source>
</reference>
<gene>
    <name evidence="3" type="ORF">EV190_105152</name>
</gene>
<keyword evidence="4" id="KW-1185">Reference proteome</keyword>
<evidence type="ECO:0008006" key="5">
    <source>
        <dbReference type="Google" id="ProtNLM"/>
    </source>
</evidence>
<dbReference type="Proteomes" id="UP000295281">
    <property type="component" value="Unassembled WGS sequence"/>
</dbReference>
<evidence type="ECO:0000256" key="1">
    <source>
        <dbReference type="SAM" id="MobiDB-lite"/>
    </source>
</evidence>
<evidence type="ECO:0000313" key="3">
    <source>
        <dbReference type="EMBL" id="TDQ53034.1"/>
    </source>
</evidence>
<evidence type="ECO:0000313" key="4">
    <source>
        <dbReference type="Proteomes" id="UP000295281"/>
    </source>
</evidence>
<proteinExistence type="predicted"/>
<dbReference type="AlphaFoldDB" id="A0A4R6UZX6"/>
<protein>
    <recommendedName>
        <fullName evidence="5">Mce-associated membrane protein</fullName>
    </recommendedName>
</protein>
<accession>A0A4R6UZX6</accession>
<keyword evidence="2" id="KW-0732">Signal</keyword>
<name>A0A4R6UZX6_9ACTN</name>
<feature type="signal peptide" evidence="2">
    <location>
        <begin position="1"/>
        <end position="25"/>
    </location>
</feature>
<feature type="region of interest" description="Disordered" evidence="1">
    <location>
        <begin position="131"/>
        <end position="153"/>
    </location>
</feature>
<evidence type="ECO:0000256" key="2">
    <source>
        <dbReference type="SAM" id="SignalP"/>
    </source>
</evidence>
<dbReference type="RefSeq" id="WP_133741139.1">
    <property type="nucleotide sequence ID" value="NZ_SNYN01000005.1"/>
</dbReference>
<comment type="caution">
    <text evidence="3">The sequence shown here is derived from an EMBL/GenBank/DDBJ whole genome shotgun (WGS) entry which is preliminary data.</text>
</comment>
<dbReference type="OrthoDB" id="3621142at2"/>
<organism evidence="3 4">
    <name type="scientific">Actinorugispora endophytica</name>
    <dbReference type="NCBI Taxonomy" id="1605990"/>
    <lineage>
        <taxon>Bacteria</taxon>
        <taxon>Bacillati</taxon>
        <taxon>Actinomycetota</taxon>
        <taxon>Actinomycetes</taxon>
        <taxon>Streptosporangiales</taxon>
        <taxon>Nocardiopsidaceae</taxon>
        <taxon>Actinorugispora</taxon>
    </lineage>
</organism>